<dbReference type="AlphaFoldDB" id="A0A543FK05"/>
<protein>
    <submittedName>
        <fullName evidence="4">Alpha-N-acetylglucosaminidase</fullName>
    </submittedName>
</protein>
<organism evidence="4 5">
    <name type="scientific">Microbacterium kyungheense</name>
    <dbReference type="NCBI Taxonomy" id="1263636"/>
    <lineage>
        <taxon>Bacteria</taxon>
        <taxon>Bacillati</taxon>
        <taxon>Actinomycetota</taxon>
        <taxon>Actinomycetes</taxon>
        <taxon>Micrococcales</taxon>
        <taxon>Microbacteriaceae</taxon>
        <taxon>Microbacterium</taxon>
    </lineage>
</organism>
<evidence type="ECO:0000313" key="4">
    <source>
        <dbReference type="EMBL" id="TQM34207.1"/>
    </source>
</evidence>
<feature type="compositionally biased region" description="Basic and acidic residues" evidence="1">
    <location>
        <begin position="21"/>
        <end position="35"/>
    </location>
</feature>
<evidence type="ECO:0000259" key="2">
    <source>
        <dbReference type="Pfam" id="PF05089"/>
    </source>
</evidence>
<feature type="domain" description="Alpha-N-acetylglucosaminidase tim-barrel" evidence="2">
    <location>
        <begin position="102"/>
        <end position="427"/>
    </location>
</feature>
<dbReference type="Pfam" id="PF12972">
    <property type="entry name" value="NAGLU_C"/>
    <property type="match status" value="1"/>
</dbReference>
<comment type="caution">
    <text evidence="4">The sequence shown here is derived from an EMBL/GenBank/DDBJ whole genome shotgun (WGS) entry which is preliminary data.</text>
</comment>
<dbReference type="RefSeq" id="WP_141892691.1">
    <property type="nucleotide sequence ID" value="NZ_BAABLH010000001.1"/>
</dbReference>
<evidence type="ECO:0000256" key="1">
    <source>
        <dbReference type="SAM" id="MobiDB-lite"/>
    </source>
</evidence>
<reference evidence="4 5" key="1">
    <citation type="submission" date="2019-06" db="EMBL/GenBank/DDBJ databases">
        <title>Sequencing the genomes of 1000 actinobacteria strains.</title>
        <authorList>
            <person name="Klenk H.-P."/>
        </authorList>
    </citation>
    <scope>NUCLEOTIDE SEQUENCE [LARGE SCALE GENOMIC DNA]</scope>
    <source>
        <strain evidence="4 5">DSM 105492</strain>
    </source>
</reference>
<evidence type="ECO:0000259" key="3">
    <source>
        <dbReference type="Pfam" id="PF12972"/>
    </source>
</evidence>
<name>A0A543FK05_9MICO</name>
<dbReference type="OrthoDB" id="9807519at2"/>
<dbReference type="Proteomes" id="UP000320235">
    <property type="component" value="Unassembled WGS sequence"/>
</dbReference>
<dbReference type="PANTHER" id="PTHR12872">
    <property type="entry name" value="ALPHA-N-ACETYLGLUCOSAMINIDASE"/>
    <property type="match status" value="1"/>
</dbReference>
<gene>
    <name evidence="4" type="ORF">FB391_0494</name>
</gene>
<dbReference type="InterPro" id="IPR024732">
    <property type="entry name" value="NAGLU_C"/>
</dbReference>
<dbReference type="Gene3D" id="3.20.20.80">
    <property type="entry name" value="Glycosidases"/>
    <property type="match status" value="1"/>
</dbReference>
<dbReference type="Gene3D" id="1.20.120.670">
    <property type="entry name" value="N-acetyl-b-d-glucoasminidase"/>
    <property type="match status" value="1"/>
</dbReference>
<dbReference type="EMBL" id="VFPE01000001">
    <property type="protein sequence ID" value="TQM34207.1"/>
    <property type="molecule type" value="Genomic_DNA"/>
</dbReference>
<dbReference type="PANTHER" id="PTHR12872:SF1">
    <property type="entry name" value="ALPHA-N-ACETYLGLUCOSAMINIDASE"/>
    <property type="match status" value="1"/>
</dbReference>
<dbReference type="Pfam" id="PF05089">
    <property type="entry name" value="NAGLU"/>
    <property type="match status" value="1"/>
</dbReference>
<evidence type="ECO:0000313" key="5">
    <source>
        <dbReference type="Proteomes" id="UP000320235"/>
    </source>
</evidence>
<proteinExistence type="predicted"/>
<dbReference type="InterPro" id="IPR007781">
    <property type="entry name" value="NAGLU"/>
</dbReference>
<keyword evidence="5" id="KW-1185">Reference proteome</keyword>
<feature type="domain" description="Alpha-N-acetylglucosaminidase C-terminal" evidence="3">
    <location>
        <begin position="434"/>
        <end position="696"/>
    </location>
</feature>
<feature type="region of interest" description="Disordered" evidence="1">
    <location>
        <begin position="21"/>
        <end position="43"/>
    </location>
</feature>
<accession>A0A543FK05</accession>
<sequence length="720" mass="78778">MSEPHFAGPLRALVERVGGDSSRVRIERQEPDRDAAASGSFHARGGTLTLRGTDLPAASSAFARYLQSHGERITWESPRIGSGWTSWPDAPQTAQATPFGIRYHLNVVTHGYSTAFWDWPRWERELDWMSLHGVTHPLVLTAYEVVLSEALRRSGVGVDEAHAWIGGAATIPWMSMGGLHDFGGPLPATWAQRRVELARRILARARELGMTPVLPVTGGHVPASLAGEDAAEIEWQGWRTPLLAPASPAYARFVRRFLDAQRELLGDPGAEPWFAVDPYIESLPPTGEPEELARAGVGVHRALAAVHPRATWLLQGWPFHYHRDFWSTERIAAYLSGVPHDRLVLIDLWGEHAPMWRGGMHGRRWIWTAVHNFGGRFALFGDLRGLAADVAELSALRPEGLEGVGLAPEAIENNTVFYEAAADAVWRDVDVDAWLDEFAVQRYGVEDPAAREAWRLLGATLYGPGRTRSIPSPVIARPWTASAPFATQRLAGEALPTAPTRMSANIDAENDPAVLGDLPVIAHAARLLIGLGDRARHREALEHDVVELTGHVIAQRLRPHIRGVLAAAAAHDGAELRAHAARLHEDLRTLDELAATRPESRVSTWIAAARSWGGDVAEADAMERDARSLVSVWGHQTSGLHDYSGRHWSGLVRDLYIPRWDAWAAWLADAADDVTAPDEAVLQARIVQLEESWRGAIGSDDTSSAPPLAVAAAALDRLGL</sequence>
<dbReference type="InterPro" id="IPR024733">
    <property type="entry name" value="NAGLU_tim-barrel"/>
</dbReference>